<keyword evidence="6" id="KW-0788">Thiol protease</keyword>
<reference evidence="10" key="1">
    <citation type="journal article" date="2019" name="Int. J. Syst. Evol. Microbiol.">
        <title>The Global Catalogue of Microorganisms (GCM) 10K type strain sequencing project: providing services to taxonomists for standard genome sequencing and annotation.</title>
        <authorList>
            <consortium name="The Broad Institute Genomics Platform"/>
            <consortium name="The Broad Institute Genome Sequencing Center for Infectious Disease"/>
            <person name="Wu L."/>
            <person name="Ma J."/>
        </authorList>
    </citation>
    <scope>NUCLEOTIDE SEQUENCE [LARGE SCALE GENOMIC DNA]</scope>
    <source>
        <strain evidence="10">JCM 19125</strain>
    </source>
</reference>
<keyword evidence="3" id="KW-0963">Cytoplasm</keyword>
<dbReference type="EMBL" id="BAABLV010000036">
    <property type="protein sequence ID" value="GAA4905120.1"/>
    <property type="molecule type" value="Genomic_DNA"/>
</dbReference>
<keyword evidence="4" id="KW-0645">Protease</keyword>
<evidence type="ECO:0000256" key="1">
    <source>
        <dbReference type="ARBA" id="ARBA00006641"/>
    </source>
</evidence>
<dbReference type="InterPro" id="IPR036440">
    <property type="entry name" value="Peptidase_C15-like_sf"/>
</dbReference>
<dbReference type="InterPro" id="IPR000816">
    <property type="entry name" value="Peptidase_C15"/>
</dbReference>
<dbReference type="Gene3D" id="3.40.630.20">
    <property type="entry name" value="Peptidase C15, pyroglutamyl peptidase I-like"/>
    <property type="match status" value="1"/>
</dbReference>
<evidence type="ECO:0000256" key="5">
    <source>
        <dbReference type="ARBA" id="ARBA00022801"/>
    </source>
</evidence>
<name>A0ABP9FJQ0_9ACTN</name>
<dbReference type="PRINTS" id="PR00706">
    <property type="entry name" value="PYROGLUPTASE"/>
</dbReference>
<evidence type="ECO:0000256" key="4">
    <source>
        <dbReference type="ARBA" id="ARBA00022670"/>
    </source>
</evidence>
<comment type="similarity">
    <text evidence="1">Belongs to the peptidase C15 family.</text>
</comment>
<sequence length="221" mass="22489">MGVTMTPMRILVSGFEPFGGDVANASGDAVEQLGATWDDPAVDLHVVTLPVSFDRAPTALAAAIAATRPDAVICVGEAGGRTAVTPERWAVNERSARIPDNDGAQPSGPIDDLAPSLASRIDVDGIVEAMRAAGIEAQPSQDAGRYVCNAVFRAALTGFDGPAGFIHVPALRATGEALVGAETDGAEPRPADRGGVAGVSALPELVTALRAAVEVVSRSRA</sequence>
<keyword evidence="5" id="KW-0378">Hydrolase</keyword>
<keyword evidence="10" id="KW-1185">Reference proteome</keyword>
<evidence type="ECO:0000256" key="3">
    <source>
        <dbReference type="ARBA" id="ARBA00022490"/>
    </source>
</evidence>
<dbReference type="PANTHER" id="PTHR23402:SF1">
    <property type="entry name" value="PYROGLUTAMYL-PEPTIDASE I"/>
    <property type="match status" value="1"/>
</dbReference>
<dbReference type="InterPro" id="IPR016125">
    <property type="entry name" value="Peptidase_C15-like"/>
</dbReference>
<organism evidence="9 10">
    <name type="scientific">Tessaracoccus lubricantis</name>
    <dbReference type="NCBI Taxonomy" id="545543"/>
    <lineage>
        <taxon>Bacteria</taxon>
        <taxon>Bacillati</taxon>
        <taxon>Actinomycetota</taxon>
        <taxon>Actinomycetes</taxon>
        <taxon>Propionibacteriales</taxon>
        <taxon>Propionibacteriaceae</taxon>
        <taxon>Tessaracoccus</taxon>
    </lineage>
</organism>
<protein>
    <recommendedName>
        <fullName evidence="2">Pyrrolidone-carboxylate peptidase</fullName>
    </recommendedName>
    <alternativeName>
        <fullName evidence="7">5-oxoprolyl-peptidase</fullName>
    </alternativeName>
    <alternativeName>
        <fullName evidence="8">Pyroglutamyl-peptidase I</fullName>
    </alternativeName>
</protein>
<evidence type="ECO:0000256" key="2">
    <source>
        <dbReference type="ARBA" id="ARBA00019191"/>
    </source>
</evidence>
<evidence type="ECO:0000313" key="9">
    <source>
        <dbReference type="EMBL" id="GAA4905120.1"/>
    </source>
</evidence>
<dbReference type="Pfam" id="PF01470">
    <property type="entry name" value="Peptidase_C15"/>
    <property type="match status" value="1"/>
</dbReference>
<comment type="caution">
    <text evidence="9">The sequence shown here is derived from an EMBL/GenBank/DDBJ whole genome shotgun (WGS) entry which is preliminary data.</text>
</comment>
<dbReference type="SUPFAM" id="SSF53182">
    <property type="entry name" value="Pyrrolidone carboxyl peptidase (pyroglutamate aminopeptidase)"/>
    <property type="match status" value="1"/>
</dbReference>
<evidence type="ECO:0000313" key="10">
    <source>
        <dbReference type="Proteomes" id="UP001501521"/>
    </source>
</evidence>
<gene>
    <name evidence="9" type="ORF">GCM10025789_25480</name>
</gene>
<dbReference type="CDD" id="cd00501">
    <property type="entry name" value="Peptidase_C15"/>
    <property type="match status" value="1"/>
</dbReference>
<dbReference type="PANTHER" id="PTHR23402">
    <property type="entry name" value="PROTEASE FAMILY C15 PYROGLUTAMYL-PEPTIDASE I-RELATED"/>
    <property type="match status" value="1"/>
</dbReference>
<accession>A0ABP9FJQ0</accession>
<proteinExistence type="inferred from homology"/>
<evidence type="ECO:0000256" key="7">
    <source>
        <dbReference type="ARBA" id="ARBA00030836"/>
    </source>
</evidence>
<evidence type="ECO:0000256" key="6">
    <source>
        <dbReference type="ARBA" id="ARBA00022807"/>
    </source>
</evidence>
<evidence type="ECO:0000256" key="8">
    <source>
        <dbReference type="ARBA" id="ARBA00031559"/>
    </source>
</evidence>
<dbReference type="Proteomes" id="UP001501521">
    <property type="component" value="Unassembled WGS sequence"/>
</dbReference>